<dbReference type="AlphaFoldDB" id="A0A836HSW4"/>
<protein>
    <submittedName>
        <fullName evidence="2">Uncharacterized protein</fullName>
    </submittedName>
</protein>
<sequence length="157" mass="17467">MADYDGDLSNVNPELLKLCASAEDWREQRRRAMKAKIFGTGPMVSPLSEGEACLTTDRSVGPSPSPELQISAASCPAQHDLTSQQTAESYILQQILSHKRRRDEVTTQPASASASASQPHHQPPMTQQQQQQPQITTPLQCQGLSLKEKLLRRYRRD</sequence>
<dbReference type="GeneID" id="94286163"/>
<proteinExistence type="predicted"/>
<dbReference type="EMBL" id="JAFJZO010000036">
    <property type="protein sequence ID" value="KAG5489915.1"/>
    <property type="molecule type" value="Genomic_DNA"/>
</dbReference>
<name>A0A836HSW4_9TRYP</name>
<reference evidence="2 3" key="1">
    <citation type="submission" date="2021-02" db="EMBL/GenBank/DDBJ databases">
        <title>Porcisia hertigi Genome sequencing and assembly.</title>
        <authorList>
            <person name="Almutairi H."/>
            <person name="Gatherer D."/>
        </authorList>
    </citation>
    <scope>NUCLEOTIDE SEQUENCE [LARGE SCALE GENOMIC DNA]</scope>
    <source>
        <strain evidence="2 3">C119</strain>
    </source>
</reference>
<comment type="caution">
    <text evidence="2">The sequence shown here is derived from an EMBL/GenBank/DDBJ whole genome shotgun (WGS) entry which is preliminary data.</text>
</comment>
<evidence type="ECO:0000256" key="1">
    <source>
        <dbReference type="SAM" id="MobiDB-lite"/>
    </source>
</evidence>
<organism evidence="2 3">
    <name type="scientific">Porcisia hertigi</name>
    <dbReference type="NCBI Taxonomy" id="2761500"/>
    <lineage>
        <taxon>Eukaryota</taxon>
        <taxon>Discoba</taxon>
        <taxon>Euglenozoa</taxon>
        <taxon>Kinetoplastea</taxon>
        <taxon>Metakinetoplastina</taxon>
        <taxon>Trypanosomatida</taxon>
        <taxon>Trypanosomatidae</taxon>
        <taxon>Leishmaniinae</taxon>
        <taxon>Porcisia</taxon>
    </lineage>
</organism>
<keyword evidence="3" id="KW-1185">Reference proteome</keyword>
<dbReference type="Proteomes" id="UP000674318">
    <property type="component" value="Unassembled WGS sequence"/>
</dbReference>
<evidence type="ECO:0000313" key="2">
    <source>
        <dbReference type="EMBL" id="KAG5489915.1"/>
    </source>
</evidence>
<dbReference type="OrthoDB" id="277769at2759"/>
<dbReference type="RefSeq" id="XP_067752243.1">
    <property type="nucleotide sequence ID" value="XM_067896086.1"/>
</dbReference>
<accession>A0A836HSW4</accession>
<gene>
    <name evidence="2" type="ORF">JKF63_00032</name>
</gene>
<feature type="region of interest" description="Disordered" evidence="1">
    <location>
        <begin position="98"/>
        <end position="141"/>
    </location>
</feature>
<evidence type="ECO:0000313" key="3">
    <source>
        <dbReference type="Proteomes" id="UP000674318"/>
    </source>
</evidence>
<dbReference type="KEGG" id="phet:94286163"/>
<feature type="compositionally biased region" description="Low complexity" evidence="1">
    <location>
        <begin position="108"/>
        <end position="141"/>
    </location>
</feature>